<dbReference type="RefSeq" id="WP_151535364.1">
    <property type="nucleotide sequence ID" value="NZ_WBOS01000005.1"/>
</dbReference>
<dbReference type="Gene3D" id="3.40.630.100">
    <property type="entry name" value="Poly-gamma-glutamate hydrolase, zinc-binding motif"/>
    <property type="match status" value="1"/>
</dbReference>
<accession>A0A6L3V948</accession>
<dbReference type="AlphaFoldDB" id="A0A6L3V948"/>
<name>A0A6L3V948_9BACI</name>
<evidence type="ECO:0000313" key="3">
    <source>
        <dbReference type="Proteomes" id="UP000481030"/>
    </source>
</evidence>
<reference evidence="2 3" key="1">
    <citation type="journal article" date="2016" name="Antonie Van Leeuwenhoek">
        <title>Bacillus depressus sp. nov., isolated from soil of a sunflower field.</title>
        <authorList>
            <person name="Wei X."/>
            <person name="Xin D."/>
            <person name="Xin Y."/>
            <person name="Zhang H."/>
            <person name="Wang T."/>
            <person name="Zhang J."/>
        </authorList>
    </citation>
    <scope>NUCLEOTIDE SEQUENCE [LARGE SCALE GENOMIC DNA]</scope>
    <source>
        <strain evidence="2 3">BZ1</strain>
    </source>
</reference>
<comment type="caution">
    <text evidence="2">The sequence shown here is derived from an EMBL/GenBank/DDBJ whole genome shotgun (WGS) entry which is preliminary data.</text>
</comment>
<dbReference type="Proteomes" id="UP000481030">
    <property type="component" value="Unassembled WGS sequence"/>
</dbReference>
<dbReference type="InterPro" id="IPR038128">
    <property type="entry name" value="Gamma_PGA_hydro_sf"/>
</dbReference>
<dbReference type="EMBL" id="WBOS01000005">
    <property type="protein sequence ID" value="KAB2334824.1"/>
    <property type="molecule type" value="Genomic_DNA"/>
</dbReference>
<feature type="region of interest" description="Disordered" evidence="1">
    <location>
        <begin position="137"/>
        <end position="157"/>
    </location>
</feature>
<dbReference type="InterPro" id="IPR008585">
    <property type="entry name" value="Gamma_PGA_hydro"/>
</dbReference>
<dbReference type="Pfam" id="PF05908">
    <property type="entry name" value="Gamma_PGA_hydro"/>
    <property type="match status" value="1"/>
</dbReference>
<organism evidence="2 3">
    <name type="scientific">Cytobacillus depressus</name>
    <dbReference type="NCBI Taxonomy" id="1602942"/>
    <lineage>
        <taxon>Bacteria</taxon>
        <taxon>Bacillati</taxon>
        <taxon>Bacillota</taxon>
        <taxon>Bacilli</taxon>
        <taxon>Bacillales</taxon>
        <taxon>Bacillaceae</taxon>
        <taxon>Cytobacillus</taxon>
    </lineage>
</organism>
<gene>
    <name evidence="2" type="ORF">F7731_13775</name>
</gene>
<proteinExistence type="predicted"/>
<evidence type="ECO:0000313" key="2">
    <source>
        <dbReference type="EMBL" id="KAB2334824.1"/>
    </source>
</evidence>
<keyword evidence="3" id="KW-1185">Reference proteome</keyword>
<dbReference type="OrthoDB" id="7721587at2"/>
<evidence type="ECO:0000256" key="1">
    <source>
        <dbReference type="SAM" id="MobiDB-lite"/>
    </source>
</evidence>
<protein>
    <submittedName>
        <fullName evidence="2">Replication protein</fullName>
    </submittedName>
</protein>
<sequence>MADTYANYKELAAVEVKGVDYDIHYHKVNGSKTIIFTPHGGGIEPGTSELVKAVATSFYNWYEFDGMKPSGNSILHITSTHFDEPIALKMVGESLYSMALHGYNDTSMKHTNVGGLDYNLRDRVIKELKTEGFSAGVARDGLSGTEPKNITNRTSRGKGVQLEISTLQRQAFFINADTSRANRINTTDVFKKYVKALQKAMG</sequence>